<sequence length="83" mass="9320">MSDEDKELPQTTEKALLFKSERTKILSVDPDAVVQPVAIGEEKGLSRDSFNVPPISADDEMYEEREETSIDVIKDKVKDINPV</sequence>
<dbReference type="OrthoDB" id="10422601at2759"/>
<feature type="region of interest" description="Disordered" evidence="1">
    <location>
        <begin position="45"/>
        <end position="68"/>
    </location>
</feature>
<gene>
    <name evidence="2" type="ORF">TNCT_257421</name>
</gene>
<protein>
    <submittedName>
        <fullName evidence="2">Uncharacterized protein</fullName>
    </submittedName>
</protein>
<name>A0A8X6JLC2_TRICU</name>
<comment type="caution">
    <text evidence="2">The sequence shown here is derived from an EMBL/GenBank/DDBJ whole genome shotgun (WGS) entry which is preliminary data.</text>
</comment>
<keyword evidence="3" id="KW-1185">Reference proteome</keyword>
<evidence type="ECO:0000313" key="3">
    <source>
        <dbReference type="Proteomes" id="UP000887116"/>
    </source>
</evidence>
<reference evidence="2" key="1">
    <citation type="submission" date="2020-07" db="EMBL/GenBank/DDBJ databases">
        <title>Multicomponent nature underlies the extraordinary mechanical properties of spider dragline silk.</title>
        <authorList>
            <person name="Kono N."/>
            <person name="Nakamura H."/>
            <person name="Mori M."/>
            <person name="Yoshida Y."/>
            <person name="Ohtoshi R."/>
            <person name="Malay A.D."/>
            <person name="Moran D.A.P."/>
            <person name="Tomita M."/>
            <person name="Numata K."/>
            <person name="Arakawa K."/>
        </authorList>
    </citation>
    <scope>NUCLEOTIDE SEQUENCE</scope>
</reference>
<evidence type="ECO:0000256" key="1">
    <source>
        <dbReference type="SAM" id="MobiDB-lite"/>
    </source>
</evidence>
<accession>A0A8X6JLC2</accession>
<organism evidence="2 3">
    <name type="scientific">Trichonephila clavata</name>
    <name type="common">Joro spider</name>
    <name type="synonym">Nephila clavata</name>
    <dbReference type="NCBI Taxonomy" id="2740835"/>
    <lineage>
        <taxon>Eukaryota</taxon>
        <taxon>Metazoa</taxon>
        <taxon>Ecdysozoa</taxon>
        <taxon>Arthropoda</taxon>
        <taxon>Chelicerata</taxon>
        <taxon>Arachnida</taxon>
        <taxon>Araneae</taxon>
        <taxon>Araneomorphae</taxon>
        <taxon>Entelegynae</taxon>
        <taxon>Araneoidea</taxon>
        <taxon>Nephilidae</taxon>
        <taxon>Trichonephila</taxon>
    </lineage>
</organism>
<evidence type="ECO:0000313" key="2">
    <source>
        <dbReference type="EMBL" id="GFR30023.1"/>
    </source>
</evidence>
<proteinExistence type="predicted"/>
<feature type="compositionally biased region" description="Acidic residues" evidence="1">
    <location>
        <begin position="57"/>
        <end position="66"/>
    </location>
</feature>
<dbReference type="AlphaFoldDB" id="A0A8X6JLC2"/>
<dbReference type="Proteomes" id="UP000887116">
    <property type="component" value="Unassembled WGS sequence"/>
</dbReference>
<dbReference type="EMBL" id="BMAO01039236">
    <property type="protein sequence ID" value="GFR30023.1"/>
    <property type="molecule type" value="Genomic_DNA"/>
</dbReference>